<feature type="region of interest" description="Disordered" evidence="1">
    <location>
        <begin position="155"/>
        <end position="186"/>
    </location>
</feature>
<evidence type="ECO:0000313" key="2">
    <source>
        <dbReference type="EMBL" id="KAK3291310.1"/>
    </source>
</evidence>
<accession>A0AAE0H7E4</accession>
<dbReference type="AlphaFoldDB" id="A0AAE0H7E4"/>
<dbReference type="Proteomes" id="UP001278766">
    <property type="component" value="Unassembled WGS sequence"/>
</dbReference>
<evidence type="ECO:0000313" key="3">
    <source>
        <dbReference type="Proteomes" id="UP001278766"/>
    </source>
</evidence>
<dbReference type="RefSeq" id="XP_062654824.1">
    <property type="nucleotide sequence ID" value="XM_062804783.1"/>
</dbReference>
<proteinExistence type="predicted"/>
<feature type="compositionally biased region" description="Polar residues" evidence="1">
    <location>
        <begin position="77"/>
        <end position="91"/>
    </location>
</feature>
<reference evidence="2" key="2">
    <citation type="submission" date="2023-06" db="EMBL/GenBank/DDBJ databases">
        <authorList>
            <consortium name="Lawrence Berkeley National Laboratory"/>
            <person name="Haridas S."/>
            <person name="Hensen N."/>
            <person name="Bonometti L."/>
            <person name="Westerberg I."/>
            <person name="Brannstrom I.O."/>
            <person name="Guillou S."/>
            <person name="Cros-Aarteil S."/>
            <person name="Calhoun S."/>
            <person name="Kuo A."/>
            <person name="Mondo S."/>
            <person name="Pangilinan J."/>
            <person name="Riley R."/>
            <person name="Labutti K."/>
            <person name="Andreopoulos B."/>
            <person name="Lipzen A."/>
            <person name="Chen C."/>
            <person name="Yanf M."/>
            <person name="Daum C."/>
            <person name="Ng V."/>
            <person name="Clum A."/>
            <person name="Steindorff A."/>
            <person name="Ohm R."/>
            <person name="Martin F."/>
            <person name="Silar P."/>
            <person name="Natvig D."/>
            <person name="Lalanne C."/>
            <person name="Gautier V."/>
            <person name="Ament-Velasquez S.L."/>
            <person name="Kruys A."/>
            <person name="Hutchinson M.I."/>
            <person name="Powell A.J."/>
            <person name="Barry K."/>
            <person name="Miller A.N."/>
            <person name="Grigoriev I.V."/>
            <person name="Debuchy R."/>
            <person name="Gladieux P."/>
            <person name="Thoren M.H."/>
            <person name="Johannesson H."/>
        </authorList>
    </citation>
    <scope>NUCLEOTIDE SEQUENCE</scope>
    <source>
        <strain evidence="2">CBS 168.71</strain>
    </source>
</reference>
<feature type="compositionally biased region" description="Pro residues" evidence="1">
    <location>
        <begin position="172"/>
        <end position="186"/>
    </location>
</feature>
<evidence type="ECO:0000256" key="1">
    <source>
        <dbReference type="SAM" id="MobiDB-lite"/>
    </source>
</evidence>
<feature type="compositionally biased region" description="Low complexity" evidence="1">
    <location>
        <begin position="159"/>
        <end position="171"/>
    </location>
</feature>
<reference evidence="2" key="1">
    <citation type="journal article" date="2023" name="Mol. Phylogenet. Evol.">
        <title>Genome-scale phylogeny and comparative genomics of the fungal order Sordariales.</title>
        <authorList>
            <person name="Hensen N."/>
            <person name="Bonometti L."/>
            <person name="Westerberg I."/>
            <person name="Brannstrom I.O."/>
            <person name="Guillou S."/>
            <person name="Cros-Aarteil S."/>
            <person name="Calhoun S."/>
            <person name="Haridas S."/>
            <person name="Kuo A."/>
            <person name="Mondo S."/>
            <person name="Pangilinan J."/>
            <person name="Riley R."/>
            <person name="LaButti K."/>
            <person name="Andreopoulos B."/>
            <person name="Lipzen A."/>
            <person name="Chen C."/>
            <person name="Yan M."/>
            <person name="Daum C."/>
            <person name="Ng V."/>
            <person name="Clum A."/>
            <person name="Steindorff A."/>
            <person name="Ohm R.A."/>
            <person name="Martin F."/>
            <person name="Silar P."/>
            <person name="Natvig D.O."/>
            <person name="Lalanne C."/>
            <person name="Gautier V."/>
            <person name="Ament-Velasquez S.L."/>
            <person name="Kruys A."/>
            <person name="Hutchinson M.I."/>
            <person name="Powell A.J."/>
            <person name="Barry K."/>
            <person name="Miller A.N."/>
            <person name="Grigoriev I.V."/>
            <person name="Debuchy R."/>
            <person name="Gladieux P."/>
            <person name="Hiltunen Thoren M."/>
            <person name="Johannesson H."/>
        </authorList>
    </citation>
    <scope>NUCLEOTIDE SEQUENCE</scope>
    <source>
        <strain evidence="2">CBS 168.71</strain>
    </source>
</reference>
<feature type="compositionally biased region" description="Pro residues" evidence="1">
    <location>
        <begin position="65"/>
        <end position="74"/>
    </location>
</feature>
<gene>
    <name evidence="2" type="ORF">B0H64DRAFT_410329</name>
</gene>
<protein>
    <submittedName>
        <fullName evidence="2">Uncharacterized protein</fullName>
    </submittedName>
</protein>
<dbReference type="EMBL" id="JAUEPN010000010">
    <property type="protein sequence ID" value="KAK3291310.1"/>
    <property type="molecule type" value="Genomic_DNA"/>
</dbReference>
<name>A0AAE0H7E4_9PEZI</name>
<comment type="caution">
    <text evidence="2">The sequence shown here is derived from an EMBL/GenBank/DDBJ whole genome shotgun (WGS) entry which is preliminary data.</text>
</comment>
<dbReference type="GeneID" id="87841731"/>
<organism evidence="2 3">
    <name type="scientific">Chaetomium fimeti</name>
    <dbReference type="NCBI Taxonomy" id="1854472"/>
    <lineage>
        <taxon>Eukaryota</taxon>
        <taxon>Fungi</taxon>
        <taxon>Dikarya</taxon>
        <taxon>Ascomycota</taxon>
        <taxon>Pezizomycotina</taxon>
        <taxon>Sordariomycetes</taxon>
        <taxon>Sordariomycetidae</taxon>
        <taxon>Sordariales</taxon>
        <taxon>Chaetomiaceae</taxon>
        <taxon>Chaetomium</taxon>
    </lineage>
</organism>
<dbReference type="PROSITE" id="PS51257">
    <property type="entry name" value="PROKAR_LIPOPROTEIN"/>
    <property type="match status" value="1"/>
</dbReference>
<keyword evidence="3" id="KW-1185">Reference proteome</keyword>
<sequence>MGRLFPDCSLIKGGNSLTTFGLSSCNPASLDIFRHPGGRIITPLSTLLNGIPHTPLESDTAPAPRAFPQPPPPAHSTLPSQQQPHTSSNPAHESPHKHSAPHRYSPSLGCRYSTSAQTAAFSPSIPDPPKSHSITLLLNPNRQVPPRQICMHKPASHGHTPAPTQHPHTTAPFPPASPPHPLRWCC</sequence>
<feature type="region of interest" description="Disordered" evidence="1">
    <location>
        <begin position="51"/>
        <end position="109"/>
    </location>
</feature>